<accession>A0A9P4V2Z6</accession>
<evidence type="ECO:0000256" key="1">
    <source>
        <dbReference type="SAM" id="MobiDB-lite"/>
    </source>
</evidence>
<dbReference type="Pfam" id="PF00069">
    <property type="entry name" value="Pkinase"/>
    <property type="match status" value="1"/>
</dbReference>
<dbReference type="OrthoDB" id="4062651at2759"/>
<dbReference type="CDD" id="cd00180">
    <property type="entry name" value="PKc"/>
    <property type="match status" value="1"/>
</dbReference>
<feature type="region of interest" description="Disordered" evidence="1">
    <location>
        <begin position="517"/>
        <end position="542"/>
    </location>
</feature>
<dbReference type="InterPro" id="IPR010730">
    <property type="entry name" value="HET"/>
</dbReference>
<reference evidence="3" key="1">
    <citation type="journal article" date="2020" name="Stud. Mycol.">
        <title>101 Dothideomycetes genomes: a test case for predicting lifestyles and emergence of pathogens.</title>
        <authorList>
            <person name="Haridas S."/>
            <person name="Albert R."/>
            <person name="Binder M."/>
            <person name="Bloem J."/>
            <person name="Labutti K."/>
            <person name="Salamov A."/>
            <person name="Andreopoulos B."/>
            <person name="Baker S."/>
            <person name="Barry K."/>
            <person name="Bills G."/>
            <person name="Bluhm B."/>
            <person name="Cannon C."/>
            <person name="Castanera R."/>
            <person name="Culley D."/>
            <person name="Daum C."/>
            <person name="Ezra D."/>
            <person name="Gonzalez J."/>
            <person name="Henrissat B."/>
            <person name="Kuo A."/>
            <person name="Liang C."/>
            <person name="Lipzen A."/>
            <person name="Lutzoni F."/>
            <person name="Magnuson J."/>
            <person name="Mondo S."/>
            <person name="Nolan M."/>
            <person name="Ohm R."/>
            <person name="Pangilinan J."/>
            <person name="Park H.-J."/>
            <person name="Ramirez L."/>
            <person name="Alfaro M."/>
            <person name="Sun H."/>
            <person name="Tritt A."/>
            <person name="Yoshinaga Y."/>
            <person name="Zwiers L.-H."/>
            <person name="Turgeon B."/>
            <person name="Goodwin S."/>
            <person name="Spatafora J."/>
            <person name="Crous P."/>
            <person name="Grigoriev I."/>
        </authorList>
    </citation>
    <scope>NUCLEOTIDE SEQUENCE</scope>
    <source>
        <strain evidence="3">CBS 125425</strain>
    </source>
</reference>
<dbReference type="InterPro" id="IPR000719">
    <property type="entry name" value="Prot_kinase_dom"/>
</dbReference>
<organism evidence="3 4">
    <name type="scientific">Polyplosphaeria fusca</name>
    <dbReference type="NCBI Taxonomy" id="682080"/>
    <lineage>
        <taxon>Eukaryota</taxon>
        <taxon>Fungi</taxon>
        <taxon>Dikarya</taxon>
        <taxon>Ascomycota</taxon>
        <taxon>Pezizomycotina</taxon>
        <taxon>Dothideomycetes</taxon>
        <taxon>Pleosporomycetidae</taxon>
        <taxon>Pleosporales</taxon>
        <taxon>Tetraplosphaeriaceae</taxon>
        <taxon>Polyplosphaeria</taxon>
    </lineage>
</organism>
<name>A0A9P4V2Z6_9PLEO</name>
<evidence type="ECO:0000313" key="4">
    <source>
        <dbReference type="Proteomes" id="UP000799444"/>
    </source>
</evidence>
<comment type="caution">
    <text evidence="3">The sequence shown here is derived from an EMBL/GenBank/DDBJ whole genome shotgun (WGS) entry which is preliminary data.</text>
</comment>
<dbReference type="EMBL" id="ML996145">
    <property type="protein sequence ID" value="KAF2734668.1"/>
    <property type="molecule type" value="Genomic_DNA"/>
</dbReference>
<feature type="compositionally biased region" description="Polar residues" evidence="1">
    <location>
        <begin position="519"/>
        <end position="542"/>
    </location>
</feature>
<dbReference type="PANTHER" id="PTHR33112:SF10">
    <property type="entry name" value="TOL"/>
    <property type="match status" value="1"/>
</dbReference>
<evidence type="ECO:0000259" key="2">
    <source>
        <dbReference type="PROSITE" id="PS50011"/>
    </source>
</evidence>
<dbReference type="GO" id="GO:0005524">
    <property type="term" value="F:ATP binding"/>
    <property type="evidence" value="ECO:0007669"/>
    <property type="project" value="InterPro"/>
</dbReference>
<dbReference type="SUPFAM" id="SSF56112">
    <property type="entry name" value="Protein kinase-like (PK-like)"/>
    <property type="match status" value="1"/>
</dbReference>
<dbReference type="Gene3D" id="1.10.510.10">
    <property type="entry name" value="Transferase(Phosphotransferase) domain 1"/>
    <property type="match status" value="1"/>
</dbReference>
<dbReference type="Proteomes" id="UP000799444">
    <property type="component" value="Unassembled WGS sequence"/>
</dbReference>
<dbReference type="Pfam" id="PF06985">
    <property type="entry name" value="HET"/>
    <property type="match status" value="1"/>
</dbReference>
<dbReference type="PROSITE" id="PS50011">
    <property type="entry name" value="PROTEIN_KINASE_DOM"/>
    <property type="match status" value="1"/>
</dbReference>
<keyword evidence="4" id="KW-1185">Reference proteome</keyword>
<dbReference type="GO" id="GO:0004672">
    <property type="term" value="F:protein kinase activity"/>
    <property type="evidence" value="ECO:0007669"/>
    <property type="project" value="InterPro"/>
</dbReference>
<sequence>MSISGGGSKATNLRDVIEAEMVMCNSSSRRFLPEAVLQRLLTKDVVEATLALHSSKFKKKVDVKDLTAFVCNDALKIFAILVWEEKEKLIERFFTTGFRDVMLPVTRKPNSDSAWDVEPFEAKFKEMSIATETFTRHEWKASAVNHFCTNDQFLFLSPVFNQDQFRYTFHEQCPMPFLNRDKDARRGSNFSVVDKWRLHRDHFQYRNVAGQPGDSEQHPEVAVKELTEWSSKDDFRDAVEAEVKALELLRKLNHRHLIRAIAYYNQGAKHFIVTPWAGLGNLRDFWEKQAPPPELDPSYLRWMLTQLCGLAAAIRKLHYPEGDPTYDPEADPETSNRSYRHGDLKPDNILCFKEHGNAVGGTSGPCVLVVADVGLTKSHSLATEVRIHATQTKTGTVMYEPPEAEFNKTEPRSRRYDIWSMGCIYFEFIIWLLYGFAELERFRGELGVDRKFYSTEQPKSSRVGTGELHTSVRKWVEWIQKDSRCPENTAIGRLMQLIIRRLLVANVGALHRVRRTESTIHTPSSENSNPASPTIIRTSTNSNGFAARDDVSLISRAGAIEMDNEMKGILEDAEIGRTSWLQFDKPSQLGPQGKFGEHLTTSDANLKVVPTAKTKEEYRFEPLDDDWEYTADSEIAHTVLPDPDTVTKETRGSLTPSLCSHCSALDLWRSKCTFSKTYEVLRKVSWKCDLCSVLRKYIDGHVNRDIDQVTFSKAGSSLICSATPRYAIGNVYIHPGFEHTTNGVQLGLSKLSEPGSRLHVKIMAQWIRSCDLDHQCVPPKEDSLLPTRVLEVGETDDAAVRLFCTSRDQFISGKYLALSHRWGSPAQHRKFCTFQSNLERFKEGIDVHELPKTFRDAIQITRSLGVRYLWIDSLCIVQDNREDWDHESKLMERVFSSAYVTLAATCAGGTDDGFLKQRPKRQCVVLTKQDRNGEMPYDFCEAIDNFAIDVDQGELNKRGWVLQERALSRRTIYFAEKQTYWECGKGVRCETLTKMKNRKASFLGDANFPHSVSDYVKGMKIQLFQSLYVRYSNLALSYAVDRPVAIKGLEKRLVRTLNTWGGFGIFNIYLHRFLLWQRTGTTLTRILKTRERDEEDGRERVPSWSWMAYEGGIEYMEVPFGMVAWTEEIVSPFQHPYQSQRDDDSGVMPELSVKAWVIVEPEKRDFVLDEPALWDDRRSEIMCVVLGVQKQILPDHHQLQYVLLVAAIKEEEEESMYERVGVAALETQYIGMHENGGSGIDIRIQ</sequence>
<dbReference type="InterPro" id="IPR008271">
    <property type="entry name" value="Ser/Thr_kinase_AS"/>
</dbReference>
<dbReference type="PANTHER" id="PTHR33112">
    <property type="entry name" value="DOMAIN PROTEIN, PUTATIVE-RELATED"/>
    <property type="match status" value="1"/>
</dbReference>
<dbReference type="InterPro" id="IPR011009">
    <property type="entry name" value="Kinase-like_dom_sf"/>
</dbReference>
<protein>
    <submittedName>
        <fullName evidence="3">HET-domain-containing protein</fullName>
    </submittedName>
</protein>
<proteinExistence type="predicted"/>
<dbReference type="AlphaFoldDB" id="A0A9P4V2Z6"/>
<gene>
    <name evidence="3" type="ORF">EJ04DRAFT_564085</name>
</gene>
<dbReference type="SMART" id="SM00220">
    <property type="entry name" value="S_TKc"/>
    <property type="match status" value="1"/>
</dbReference>
<feature type="domain" description="Protein kinase" evidence="2">
    <location>
        <begin position="178"/>
        <end position="498"/>
    </location>
</feature>
<dbReference type="PROSITE" id="PS00108">
    <property type="entry name" value="PROTEIN_KINASE_ST"/>
    <property type="match status" value="1"/>
</dbReference>
<evidence type="ECO:0000313" key="3">
    <source>
        <dbReference type="EMBL" id="KAF2734668.1"/>
    </source>
</evidence>